<dbReference type="AlphaFoldDB" id="A0AAD6D3E2"/>
<accession>A0AAD6D3E2</accession>
<sequence>MAAPMRNPKDSMTSTWRFWDRSRWSFAHWLIEILNVHHVDIDREVPVHQKTDKVPYVPELQSHRWILAHAAIPLILHELYISYVGRPSMLLVFIFHSLAMKLTAVHEIHVLRHIGQKTGFFDGDKHARDGVPEVGVGKTAQTLISVIAFRPMYTVLLAYRANEAPSSIRWGYLIF</sequence>
<protein>
    <submittedName>
        <fullName evidence="1">Uncharacterized protein</fullName>
    </submittedName>
</protein>
<gene>
    <name evidence="1" type="ORF">N7494_004826</name>
</gene>
<keyword evidence="2" id="KW-1185">Reference proteome</keyword>
<name>A0AAD6D3E2_9EURO</name>
<dbReference type="Proteomes" id="UP001220324">
    <property type="component" value="Unassembled WGS sequence"/>
</dbReference>
<evidence type="ECO:0000313" key="1">
    <source>
        <dbReference type="EMBL" id="KAJ5547241.1"/>
    </source>
</evidence>
<comment type="caution">
    <text evidence="1">The sequence shown here is derived from an EMBL/GenBank/DDBJ whole genome shotgun (WGS) entry which is preliminary data.</text>
</comment>
<evidence type="ECO:0000313" key="2">
    <source>
        <dbReference type="Proteomes" id="UP001220324"/>
    </source>
</evidence>
<dbReference type="EMBL" id="JAQIZZ010000003">
    <property type="protein sequence ID" value="KAJ5547241.1"/>
    <property type="molecule type" value="Genomic_DNA"/>
</dbReference>
<reference evidence="1 2" key="1">
    <citation type="journal article" date="2023" name="IMA Fungus">
        <title>Comparative genomic study of the Penicillium genus elucidates a diverse pangenome and 15 lateral gene transfer events.</title>
        <authorList>
            <person name="Petersen C."/>
            <person name="Sorensen T."/>
            <person name="Nielsen M.R."/>
            <person name="Sondergaard T.E."/>
            <person name="Sorensen J.L."/>
            <person name="Fitzpatrick D.A."/>
            <person name="Frisvad J.C."/>
            <person name="Nielsen K.L."/>
        </authorList>
    </citation>
    <scope>NUCLEOTIDE SEQUENCE [LARGE SCALE GENOMIC DNA]</scope>
    <source>
        <strain evidence="1 2">IBT 35679</strain>
    </source>
</reference>
<organism evidence="1 2">
    <name type="scientific">Penicillium frequentans</name>
    <dbReference type="NCBI Taxonomy" id="3151616"/>
    <lineage>
        <taxon>Eukaryota</taxon>
        <taxon>Fungi</taxon>
        <taxon>Dikarya</taxon>
        <taxon>Ascomycota</taxon>
        <taxon>Pezizomycotina</taxon>
        <taxon>Eurotiomycetes</taxon>
        <taxon>Eurotiomycetidae</taxon>
        <taxon>Eurotiales</taxon>
        <taxon>Aspergillaceae</taxon>
        <taxon>Penicillium</taxon>
    </lineage>
</organism>
<proteinExistence type="predicted"/>